<dbReference type="CDD" id="cd16100">
    <property type="entry name" value="ARID"/>
    <property type="match status" value="1"/>
</dbReference>
<evidence type="ECO:0000259" key="8">
    <source>
        <dbReference type="PROSITE" id="PS51050"/>
    </source>
</evidence>
<dbReference type="SMART" id="SM01014">
    <property type="entry name" value="ARID"/>
    <property type="match status" value="1"/>
</dbReference>
<evidence type="ECO:0000256" key="3">
    <source>
        <dbReference type="ARBA" id="ARBA00022833"/>
    </source>
</evidence>
<evidence type="ECO:0000313" key="10">
    <source>
        <dbReference type="Proteomes" id="UP000887568"/>
    </source>
</evidence>
<dbReference type="Pfam" id="PF01388">
    <property type="entry name" value="ARID"/>
    <property type="match status" value="1"/>
</dbReference>
<feature type="coiled-coil region" evidence="4">
    <location>
        <begin position="557"/>
        <end position="584"/>
    </location>
</feature>
<feature type="domain" description="ARID" evidence="7">
    <location>
        <begin position="311"/>
        <end position="406"/>
    </location>
</feature>
<dbReference type="OrthoDB" id="757982at2759"/>
<dbReference type="EnsemblMetazoa" id="XM_038221448.1">
    <property type="protein sequence ID" value="XP_038077376.1"/>
    <property type="gene ID" value="LOC119745225"/>
</dbReference>
<dbReference type="Gene3D" id="3.30.40.100">
    <property type="match status" value="1"/>
</dbReference>
<reference evidence="9" key="1">
    <citation type="submission" date="2022-11" db="UniProtKB">
        <authorList>
            <consortium name="EnsemblMetazoa"/>
        </authorList>
    </citation>
    <scope>IDENTIFICATION</scope>
</reference>
<dbReference type="CDD" id="cd20146">
    <property type="entry name" value="PWWP_ZCWPW2"/>
    <property type="match status" value="1"/>
</dbReference>
<evidence type="ECO:0000259" key="6">
    <source>
        <dbReference type="PROSITE" id="PS50812"/>
    </source>
</evidence>
<dbReference type="Pfam" id="PF00855">
    <property type="entry name" value="PWWP"/>
    <property type="match status" value="1"/>
</dbReference>
<evidence type="ECO:0000256" key="4">
    <source>
        <dbReference type="SAM" id="Coils"/>
    </source>
</evidence>
<dbReference type="GO" id="GO:0008270">
    <property type="term" value="F:zinc ion binding"/>
    <property type="evidence" value="ECO:0007669"/>
    <property type="project" value="UniProtKB-KW"/>
</dbReference>
<dbReference type="PANTHER" id="PTHR15999">
    <property type="entry name" value="ZINC FINGER CW-TYPE PWWP DOMAIN PROTEIN 1"/>
    <property type="match status" value="1"/>
</dbReference>
<dbReference type="PANTHER" id="PTHR15999:SF6">
    <property type="entry name" value="ZINC FINGER CW-TYPE PWWP DOMAIN PROTEIN 2"/>
    <property type="match status" value="1"/>
</dbReference>
<keyword evidence="2" id="KW-0863">Zinc-finger</keyword>
<dbReference type="Gene3D" id="1.10.150.60">
    <property type="entry name" value="ARID DNA-binding domain"/>
    <property type="match status" value="1"/>
</dbReference>
<dbReference type="PROSITE" id="PS51050">
    <property type="entry name" value="ZF_CW"/>
    <property type="match status" value="1"/>
</dbReference>
<protein>
    <recommendedName>
        <fullName evidence="11">CW-type domain-containing protein</fullName>
    </recommendedName>
</protein>
<dbReference type="RefSeq" id="XP_038077376.1">
    <property type="nucleotide sequence ID" value="XM_038221448.1"/>
</dbReference>
<dbReference type="InterPro" id="IPR042778">
    <property type="entry name" value="ZCWPW1/ZCWPW2"/>
</dbReference>
<evidence type="ECO:0000256" key="2">
    <source>
        <dbReference type="ARBA" id="ARBA00022771"/>
    </source>
</evidence>
<sequence>MDSLNVDEVKELSWVQCENEACLKWRRISREEVHKLGEESWFCHMNADTAHNKCQEPEENHRRTIHTANKCGYWYIFSQLPQGSLVWAKMPGHVRWPAILSPDPSDGRYVMVNDETGTPSQYHVEWLGQPHSHYWVHSNSIDIYGSSSYPPPHRKSKRKKSVFSASAYFHLKSDHYIKSLQASIQEADSLRSLTCEERLAKCVFVYKPQPEKDIKLEKRSVVGTQLDSAGKKKRGRPVKTKEKIRLPVSDSKTQSITKSKKKVSFSSQPHQLHSIHHGELSSSEDDSPAQQVPMLITSKEERLQADIQLLRRAEEKFERRLAKFASRHGIPLKSRGPQWQGRQVSRYQVYMAVQERGGYNMVSANRAWAKVYHEACGTSPGPHQSVSCAVKTFYTRNLLPYELYELRSSGSFADKAASCETQHKKQPRKHKKKHLKENIPHTFTSATANIVPTAAKWQANYHKYTSQPIQGQGNNFQPMGELGNICLPEIGKTPVRFEPMDDMGNFRLPIRGQTRVSSHPIGVQESSEGGHIGSHSQGEQCFKAAQGNTDDGVQADLDLLQEESTQALQELQAMQNMLTNIQQQGESTAVNDRDCIKTLDRPTHIEAEPYTSPLSRRKPVLLEFYSMQYGDEAECSVPDQQTTMVNTFVLHFYKQIKYGLFFKLFLCNKQKRVNDDTHLVPDITHPATTGNTLPSACPARPADDEGALCPDVCSNILIDMDAMGEEIDRLNDELCQDLMEI</sequence>
<keyword evidence="4" id="KW-0175">Coiled coil</keyword>
<name>A0A914BNU1_PATMI</name>
<dbReference type="GeneID" id="119745225"/>
<dbReference type="OMA" id="ACLKWRR"/>
<keyword evidence="1" id="KW-0479">Metal-binding</keyword>
<feature type="region of interest" description="Disordered" evidence="5">
    <location>
        <begin position="248"/>
        <end position="290"/>
    </location>
</feature>
<dbReference type="InterPro" id="IPR036431">
    <property type="entry name" value="ARID_dom_sf"/>
</dbReference>
<dbReference type="Pfam" id="PF07496">
    <property type="entry name" value="zf-CW"/>
    <property type="match status" value="1"/>
</dbReference>
<dbReference type="PROSITE" id="PS51011">
    <property type="entry name" value="ARID"/>
    <property type="match status" value="1"/>
</dbReference>
<dbReference type="GO" id="GO:0003677">
    <property type="term" value="F:DNA binding"/>
    <property type="evidence" value="ECO:0007669"/>
    <property type="project" value="InterPro"/>
</dbReference>
<keyword evidence="10" id="KW-1185">Reference proteome</keyword>
<evidence type="ECO:0000256" key="1">
    <source>
        <dbReference type="ARBA" id="ARBA00022723"/>
    </source>
</evidence>
<dbReference type="SMART" id="SM00501">
    <property type="entry name" value="BRIGHT"/>
    <property type="match status" value="1"/>
</dbReference>
<dbReference type="GO" id="GO:0005634">
    <property type="term" value="C:nucleus"/>
    <property type="evidence" value="ECO:0007669"/>
    <property type="project" value="TreeGrafter"/>
</dbReference>
<dbReference type="SMART" id="SM00293">
    <property type="entry name" value="PWWP"/>
    <property type="match status" value="1"/>
</dbReference>
<evidence type="ECO:0008006" key="11">
    <source>
        <dbReference type="Google" id="ProtNLM"/>
    </source>
</evidence>
<evidence type="ECO:0000256" key="5">
    <source>
        <dbReference type="SAM" id="MobiDB-lite"/>
    </source>
</evidence>
<keyword evidence="3" id="KW-0862">Zinc</keyword>
<organism evidence="9 10">
    <name type="scientific">Patiria miniata</name>
    <name type="common">Bat star</name>
    <name type="synonym">Asterina miniata</name>
    <dbReference type="NCBI Taxonomy" id="46514"/>
    <lineage>
        <taxon>Eukaryota</taxon>
        <taxon>Metazoa</taxon>
        <taxon>Echinodermata</taxon>
        <taxon>Eleutherozoa</taxon>
        <taxon>Asterozoa</taxon>
        <taxon>Asteroidea</taxon>
        <taxon>Valvatacea</taxon>
        <taxon>Valvatida</taxon>
        <taxon>Asterinidae</taxon>
        <taxon>Patiria</taxon>
    </lineage>
</organism>
<evidence type="ECO:0000259" key="7">
    <source>
        <dbReference type="PROSITE" id="PS51011"/>
    </source>
</evidence>
<proteinExistence type="predicted"/>
<dbReference type="InterPro" id="IPR011124">
    <property type="entry name" value="Znf_CW"/>
</dbReference>
<dbReference type="Proteomes" id="UP000887568">
    <property type="component" value="Unplaced"/>
</dbReference>
<dbReference type="SUPFAM" id="SSF46774">
    <property type="entry name" value="ARID-like"/>
    <property type="match status" value="1"/>
</dbReference>
<evidence type="ECO:0000313" key="9">
    <source>
        <dbReference type="EnsemblMetazoa" id="XP_038077376.1"/>
    </source>
</evidence>
<dbReference type="SUPFAM" id="SSF63748">
    <property type="entry name" value="Tudor/PWWP/MBT"/>
    <property type="match status" value="1"/>
</dbReference>
<feature type="domain" description="CW-type" evidence="8">
    <location>
        <begin position="8"/>
        <end position="62"/>
    </location>
</feature>
<dbReference type="PROSITE" id="PS50812">
    <property type="entry name" value="PWWP"/>
    <property type="match status" value="1"/>
</dbReference>
<dbReference type="InterPro" id="IPR001606">
    <property type="entry name" value="ARID_dom"/>
</dbReference>
<dbReference type="InterPro" id="IPR000313">
    <property type="entry name" value="PWWP_dom"/>
</dbReference>
<dbReference type="AlphaFoldDB" id="A0A914BNU1"/>
<feature type="domain" description="PWWP" evidence="6">
    <location>
        <begin position="82"/>
        <end position="147"/>
    </location>
</feature>
<dbReference type="Gene3D" id="2.30.30.140">
    <property type="match status" value="1"/>
</dbReference>
<accession>A0A914BNU1</accession>